<comment type="caution">
    <text evidence="1">The sequence shown here is derived from an EMBL/GenBank/DDBJ whole genome shotgun (WGS) entry which is preliminary data.</text>
</comment>
<gene>
    <name evidence="1" type="ORF">ABID21_003627</name>
</gene>
<name>A0ABV2HAC8_9HYPH</name>
<evidence type="ECO:0000313" key="1">
    <source>
        <dbReference type="EMBL" id="MET3587502.1"/>
    </source>
</evidence>
<accession>A0ABV2HAC8</accession>
<reference evidence="1 2" key="1">
    <citation type="submission" date="2024-06" db="EMBL/GenBank/DDBJ databases">
        <title>Genomic Encyclopedia of Type Strains, Phase IV (KMG-IV): sequencing the most valuable type-strain genomes for metagenomic binning, comparative biology and taxonomic classification.</title>
        <authorList>
            <person name="Goeker M."/>
        </authorList>
    </citation>
    <scope>NUCLEOTIDE SEQUENCE [LARGE SCALE GENOMIC DNA]</scope>
    <source>
        <strain evidence="1 2">DSM 105042</strain>
    </source>
</reference>
<keyword evidence="2" id="KW-1185">Reference proteome</keyword>
<dbReference type="RefSeq" id="WP_247245217.1">
    <property type="nucleotide sequence ID" value="NZ_JALJRA010000014.1"/>
</dbReference>
<proteinExistence type="predicted"/>
<protein>
    <submittedName>
        <fullName evidence="1">Uncharacterized protein</fullName>
    </submittedName>
</protein>
<dbReference type="Proteomes" id="UP001549031">
    <property type="component" value="Unassembled WGS sequence"/>
</dbReference>
<evidence type="ECO:0000313" key="2">
    <source>
        <dbReference type="Proteomes" id="UP001549031"/>
    </source>
</evidence>
<dbReference type="EMBL" id="JBEPLJ010000014">
    <property type="protein sequence ID" value="MET3587502.1"/>
    <property type="molecule type" value="Genomic_DNA"/>
</dbReference>
<organism evidence="1 2">
    <name type="scientific">Pseudorhizobium tarimense</name>
    <dbReference type="NCBI Taxonomy" id="1079109"/>
    <lineage>
        <taxon>Bacteria</taxon>
        <taxon>Pseudomonadati</taxon>
        <taxon>Pseudomonadota</taxon>
        <taxon>Alphaproteobacteria</taxon>
        <taxon>Hyphomicrobiales</taxon>
        <taxon>Rhizobiaceae</taxon>
        <taxon>Rhizobium/Agrobacterium group</taxon>
        <taxon>Pseudorhizobium</taxon>
    </lineage>
</organism>
<sequence length="71" mass="8229">MRQQIWSDAIYVRDWMALDVLQDEELKKYAFLMDSCYGSYDLAHAMLASLDASRGTDYAPRYLQMIAAGER</sequence>